<dbReference type="InterPro" id="IPR000340">
    <property type="entry name" value="Dual-sp_phosphatase_cat-dom"/>
</dbReference>
<feature type="domain" description="Tyrosine-protein phosphatase" evidence="6">
    <location>
        <begin position="66"/>
        <end position="222"/>
    </location>
</feature>
<dbReference type="GO" id="GO:0043409">
    <property type="term" value="P:negative regulation of MAPK cascade"/>
    <property type="evidence" value="ECO:0007669"/>
    <property type="project" value="TreeGrafter"/>
</dbReference>
<dbReference type="Proteomes" id="UP000053558">
    <property type="component" value="Unassembled WGS sequence"/>
</dbReference>
<comment type="caution">
    <text evidence="8">The sequence shown here is derived from an EMBL/GenBank/DDBJ whole genome shotgun (WGS) entry which is preliminary data.</text>
</comment>
<organism evidence="8 9">
    <name type="scientific">Coniophora puteana (strain RWD-64-598)</name>
    <name type="common">Brown rot fungus</name>
    <dbReference type="NCBI Taxonomy" id="741705"/>
    <lineage>
        <taxon>Eukaryota</taxon>
        <taxon>Fungi</taxon>
        <taxon>Dikarya</taxon>
        <taxon>Basidiomycota</taxon>
        <taxon>Agaricomycotina</taxon>
        <taxon>Agaricomycetes</taxon>
        <taxon>Agaricomycetidae</taxon>
        <taxon>Boletales</taxon>
        <taxon>Coniophorineae</taxon>
        <taxon>Coniophoraceae</taxon>
        <taxon>Coniophora</taxon>
    </lineage>
</organism>
<dbReference type="GO" id="GO:0017017">
    <property type="term" value="F:MAP kinase tyrosine/serine/threonine phosphatase activity"/>
    <property type="evidence" value="ECO:0007669"/>
    <property type="project" value="TreeGrafter"/>
</dbReference>
<dbReference type="SMART" id="SM00195">
    <property type="entry name" value="DSPc"/>
    <property type="match status" value="1"/>
</dbReference>
<dbReference type="Pfam" id="PF00782">
    <property type="entry name" value="DSPc"/>
    <property type="match status" value="1"/>
</dbReference>
<dbReference type="EMBL" id="JH711574">
    <property type="protein sequence ID" value="EIW84657.1"/>
    <property type="molecule type" value="Genomic_DNA"/>
</dbReference>
<name>A0A5M3N075_CONPW</name>
<keyword evidence="4" id="KW-0904">Protein phosphatase</keyword>
<accession>A0A5M3N075</accession>
<dbReference type="GO" id="GO:0033550">
    <property type="term" value="F:MAP kinase tyrosine phosphatase activity"/>
    <property type="evidence" value="ECO:0007669"/>
    <property type="project" value="TreeGrafter"/>
</dbReference>
<dbReference type="InterPro" id="IPR029021">
    <property type="entry name" value="Prot-tyrosine_phosphatase-like"/>
</dbReference>
<evidence type="ECO:0000256" key="2">
    <source>
        <dbReference type="ARBA" id="ARBA00013064"/>
    </source>
</evidence>
<keyword evidence="9" id="KW-1185">Reference proteome</keyword>
<reference evidence="9" key="1">
    <citation type="journal article" date="2012" name="Science">
        <title>The Paleozoic origin of enzymatic lignin decomposition reconstructed from 31 fungal genomes.</title>
        <authorList>
            <person name="Floudas D."/>
            <person name="Binder M."/>
            <person name="Riley R."/>
            <person name="Barry K."/>
            <person name="Blanchette R.A."/>
            <person name="Henrissat B."/>
            <person name="Martinez A.T."/>
            <person name="Otillar R."/>
            <person name="Spatafora J.W."/>
            <person name="Yadav J.S."/>
            <person name="Aerts A."/>
            <person name="Benoit I."/>
            <person name="Boyd A."/>
            <person name="Carlson A."/>
            <person name="Copeland A."/>
            <person name="Coutinho P.M."/>
            <person name="de Vries R.P."/>
            <person name="Ferreira P."/>
            <person name="Findley K."/>
            <person name="Foster B."/>
            <person name="Gaskell J."/>
            <person name="Glotzer D."/>
            <person name="Gorecki P."/>
            <person name="Heitman J."/>
            <person name="Hesse C."/>
            <person name="Hori C."/>
            <person name="Igarashi K."/>
            <person name="Jurgens J.A."/>
            <person name="Kallen N."/>
            <person name="Kersten P."/>
            <person name="Kohler A."/>
            <person name="Kuees U."/>
            <person name="Kumar T.K.A."/>
            <person name="Kuo A."/>
            <person name="LaButti K."/>
            <person name="Larrondo L.F."/>
            <person name="Lindquist E."/>
            <person name="Ling A."/>
            <person name="Lombard V."/>
            <person name="Lucas S."/>
            <person name="Lundell T."/>
            <person name="Martin R."/>
            <person name="McLaughlin D.J."/>
            <person name="Morgenstern I."/>
            <person name="Morin E."/>
            <person name="Murat C."/>
            <person name="Nagy L.G."/>
            <person name="Nolan M."/>
            <person name="Ohm R.A."/>
            <person name="Patyshakuliyeva A."/>
            <person name="Rokas A."/>
            <person name="Ruiz-Duenas F.J."/>
            <person name="Sabat G."/>
            <person name="Salamov A."/>
            <person name="Samejima M."/>
            <person name="Schmutz J."/>
            <person name="Slot J.C."/>
            <person name="St John F."/>
            <person name="Stenlid J."/>
            <person name="Sun H."/>
            <person name="Sun S."/>
            <person name="Syed K."/>
            <person name="Tsang A."/>
            <person name="Wiebenga A."/>
            <person name="Young D."/>
            <person name="Pisabarro A."/>
            <person name="Eastwood D.C."/>
            <person name="Martin F."/>
            <person name="Cullen D."/>
            <person name="Grigoriev I.V."/>
            <person name="Hibbett D.S."/>
        </authorList>
    </citation>
    <scope>NUCLEOTIDE SEQUENCE [LARGE SCALE GENOMIC DNA]</scope>
    <source>
        <strain evidence="9">RWD-64-598 SS2</strain>
    </source>
</reference>
<proteinExistence type="inferred from homology"/>
<protein>
    <recommendedName>
        <fullName evidence="2">protein-tyrosine-phosphatase</fullName>
        <ecNumber evidence="2">3.1.3.48</ecNumber>
    </recommendedName>
</protein>
<dbReference type="InterPro" id="IPR016130">
    <property type="entry name" value="Tyr_Pase_AS"/>
</dbReference>
<dbReference type="PROSITE" id="PS00383">
    <property type="entry name" value="TYR_PHOSPHATASE_1"/>
    <property type="match status" value="1"/>
</dbReference>
<feature type="domain" description="Tyrosine specific protein phosphatases" evidence="7">
    <location>
        <begin position="148"/>
        <end position="203"/>
    </location>
</feature>
<evidence type="ECO:0000256" key="4">
    <source>
        <dbReference type="ARBA" id="ARBA00022912"/>
    </source>
</evidence>
<feature type="region of interest" description="Disordered" evidence="5">
    <location>
        <begin position="28"/>
        <end position="69"/>
    </location>
</feature>
<dbReference type="OrthoDB" id="10252009at2759"/>
<dbReference type="KEGG" id="cput:CONPUDRAFT_79504"/>
<evidence type="ECO:0000259" key="6">
    <source>
        <dbReference type="PROSITE" id="PS50054"/>
    </source>
</evidence>
<evidence type="ECO:0000313" key="9">
    <source>
        <dbReference type="Proteomes" id="UP000053558"/>
    </source>
</evidence>
<dbReference type="RefSeq" id="XP_007764229.1">
    <property type="nucleotide sequence ID" value="XM_007766039.1"/>
</dbReference>
<dbReference type="InterPro" id="IPR000387">
    <property type="entry name" value="Tyr_Pase_dom"/>
</dbReference>
<dbReference type="CDD" id="cd14498">
    <property type="entry name" value="DSP"/>
    <property type="match status" value="1"/>
</dbReference>
<dbReference type="GeneID" id="19209934"/>
<dbReference type="GO" id="GO:0008330">
    <property type="term" value="F:protein tyrosine/threonine phosphatase activity"/>
    <property type="evidence" value="ECO:0007669"/>
    <property type="project" value="TreeGrafter"/>
</dbReference>
<dbReference type="AlphaFoldDB" id="A0A5M3N075"/>
<dbReference type="GO" id="GO:0005737">
    <property type="term" value="C:cytoplasm"/>
    <property type="evidence" value="ECO:0007669"/>
    <property type="project" value="TreeGrafter"/>
</dbReference>
<dbReference type="OMA" id="ITCKPVH"/>
<comment type="similarity">
    <text evidence="1">Belongs to the protein-tyrosine phosphatase family. Non-receptor class dual specificity subfamily.</text>
</comment>
<dbReference type="SUPFAM" id="SSF52799">
    <property type="entry name" value="(Phosphotyrosine protein) phosphatases II"/>
    <property type="match status" value="1"/>
</dbReference>
<dbReference type="EC" id="3.1.3.48" evidence="2"/>
<evidence type="ECO:0000313" key="8">
    <source>
        <dbReference type="EMBL" id="EIW84657.1"/>
    </source>
</evidence>
<sequence>MQLGKLSMPSAPSSRYFPPLSAPPTLSMSISTTLPPAPVPSHTGRPPALSCASIPPPTPRPPRAHGPSEIIPRLYMSDLAVAESAPALAALGITHVVSAMRGHVALPKDDPVLLSTLGGGAGAGIVHAVVPLDDLPFSELAAHLPAATHFIRGALRDPRARVLVHCAEGISRSASVVAAVLIAEYGWEAERAVMFVKSRRLGAEPNVGFVKQLQEYADSLKKCGAFPASRPASGVAFGS</sequence>
<evidence type="ECO:0000256" key="3">
    <source>
        <dbReference type="ARBA" id="ARBA00022801"/>
    </source>
</evidence>
<dbReference type="PROSITE" id="PS50056">
    <property type="entry name" value="TYR_PHOSPHATASE_2"/>
    <property type="match status" value="1"/>
</dbReference>
<dbReference type="PANTHER" id="PTHR10159">
    <property type="entry name" value="DUAL SPECIFICITY PROTEIN PHOSPHATASE"/>
    <property type="match status" value="1"/>
</dbReference>
<evidence type="ECO:0000256" key="5">
    <source>
        <dbReference type="SAM" id="MobiDB-lite"/>
    </source>
</evidence>
<dbReference type="PROSITE" id="PS50054">
    <property type="entry name" value="TYR_PHOSPHATASE_DUAL"/>
    <property type="match status" value="1"/>
</dbReference>
<dbReference type="InterPro" id="IPR020422">
    <property type="entry name" value="TYR_PHOSPHATASE_DUAL_dom"/>
</dbReference>
<evidence type="ECO:0000259" key="7">
    <source>
        <dbReference type="PROSITE" id="PS50056"/>
    </source>
</evidence>
<evidence type="ECO:0000256" key="1">
    <source>
        <dbReference type="ARBA" id="ARBA00008601"/>
    </source>
</evidence>
<gene>
    <name evidence="8" type="ORF">CONPUDRAFT_79504</name>
</gene>
<dbReference type="PANTHER" id="PTHR10159:SF519">
    <property type="entry name" value="DUAL SPECIFICITY PROTEIN PHOSPHATASE MPK3"/>
    <property type="match status" value="1"/>
</dbReference>
<keyword evidence="3" id="KW-0378">Hydrolase</keyword>
<dbReference type="Gene3D" id="3.90.190.10">
    <property type="entry name" value="Protein tyrosine phosphatase superfamily"/>
    <property type="match status" value="1"/>
</dbReference>